<evidence type="ECO:0000313" key="4">
    <source>
        <dbReference type="EMBL" id="AIY16034.1"/>
    </source>
</evidence>
<dbReference type="Proteomes" id="UP000030300">
    <property type="component" value="Chromosome"/>
</dbReference>
<name>A0A0A1DFM8_NOCSI</name>
<keyword evidence="1" id="KW-0328">Glycosyltransferase</keyword>
<proteinExistence type="predicted"/>
<sequence length="872" mass="96413">MAEPNPKSTQKRPRLAVVVANAITGDSRVQKTALSAAYDGWDVLLIGRSTSARVERTWMGPVKVLRVPVDDALRRQENFRRRNTVTRKTVRAGLISNKDAAWAEARHQTRARDRDARMAEVGALHRLGLRVAGRAGRDWLQLRLRAQAWGEGHLPNPDRAVGDWRHDTPVVLDLDRAIGPAIEEFRPDVIHANDITGMYPAAIAASRLRRQGHEVHWLYDAHEYVSQIEWPTERIQSGYPQVEREFIGQADAVVTVSDEIADILRADHRLTKQPLVVLNTPLQAAVGTAPELSVRAVVELDDDVPLLVYSGYVQANRGLETALGALPELPGVHLAVVTNRDNPATRELLSRAQELGVGDRVHLAPYVAQHEVPDYLSSADLGVIVLDRTPNHEISLPTKLAEYLHADLPVVVSDVRTLSAFVREHGVGEVCTAGEPVTFAAAVRTLLADRDRYLARITDDLKKELSWEFQAAGLLKLYRDISGLVPPPADIQPSWDLTERFRHVASDKNRNQLATPEDGHPWRRLTKDTPIRLGLAPANYAGQLAALATSVTEHREDVSAEVTMHTSGQSFGYPADVYAANSTLKHLDVQIAHLQRTLPRYTHLIADAFRPVFGTLNGDDISGDLPALRHAKIKVALLAHGSEIRSPARHRERSPHSHFHDVPEQEIFDVLTRLSDRNLAIVDSVDLPVYVTTPDLLDDVPRATWLPLVVDIDSWATSNPIMERARPVVLHAPSRRWTKGTDRFLPALEEMERKGLIELNLVEGLLWPEMQRQVKEADIVIDQVAVGAYGAFACEAMAAGKPVISYLTDHVVATVGDDLPIVNATGAEVADAIEQLVADRDATREIGAASARFARAVHDGRRAAEILDGFLR</sequence>
<dbReference type="Pfam" id="PF13439">
    <property type="entry name" value="Glyco_transf_4"/>
    <property type="match status" value="1"/>
</dbReference>
<dbReference type="SUPFAM" id="SSF53756">
    <property type="entry name" value="UDP-Glycosyltransferase/glycogen phosphorylase"/>
    <property type="match status" value="2"/>
</dbReference>
<protein>
    <recommendedName>
        <fullName evidence="3">Glycosyltransferase subfamily 4-like N-terminal domain-containing protein</fullName>
    </recommendedName>
</protein>
<dbReference type="Gene3D" id="3.40.50.2000">
    <property type="entry name" value="Glycogen Phosphorylase B"/>
    <property type="match status" value="3"/>
</dbReference>
<keyword evidence="2" id="KW-0808">Transferase</keyword>
<dbReference type="eggNOG" id="COG0438">
    <property type="taxonomic scope" value="Bacteria"/>
</dbReference>
<evidence type="ECO:0000313" key="5">
    <source>
        <dbReference type="Proteomes" id="UP000030300"/>
    </source>
</evidence>
<dbReference type="STRING" id="2045.KR76_03350"/>
<dbReference type="Pfam" id="PF13692">
    <property type="entry name" value="Glyco_trans_1_4"/>
    <property type="match status" value="1"/>
</dbReference>
<gene>
    <name evidence="4" type="ORF">KR76_03350</name>
</gene>
<dbReference type="GO" id="GO:0016757">
    <property type="term" value="F:glycosyltransferase activity"/>
    <property type="evidence" value="ECO:0007669"/>
    <property type="project" value="UniProtKB-KW"/>
</dbReference>
<dbReference type="KEGG" id="psim:KR76_03350"/>
<evidence type="ECO:0000259" key="3">
    <source>
        <dbReference type="Pfam" id="PF13439"/>
    </source>
</evidence>
<dbReference type="GeneID" id="96608008"/>
<organism evidence="4 5">
    <name type="scientific">Nocardioides simplex</name>
    <name type="common">Arthrobacter simplex</name>
    <dbReference type="NCBI Taxonomy" id="2045"/>
    <lineage>
        <taxon>Bacteria</taxon>
        <taxon>Bacillati</taxon>
        <taxon>Actinomycetota</taxon>
        <taxon>Actinomycetes</taxon>
        <taxon>Propionibacteriales</taxon>
        <taxon>Nocardioidaceae</taxon>
        <taxon>Pimelobacter</taxon>
    </lineage>
</organism>
<dbReference type="RefSeq" id="WP_038676616.1">
    <property type="nucleotide sequence ID" value="NZ_BJMC01000005.1"/>
</dbReference>
<dbReference type="InterPro" id="IPR028098">
    <property type="entry name" value="Glyco_trans_4-like_N"/>
</dbReference>
<dbReference type="HOGENOM" id="CLU_330044_0_0_11"/>
<evidence type="ECO:0000256" key="1">
    <source>
        <dbReference type="ARBA" id="ARBA00022676"/>
    </source>
</evidence>
<dbReference type="EMBL" id="CP009896">
    <property type="protein sequence ID" value="AIY16034.1"/>
    <property type="molecule type" value="Genomic_DNA"/>
</dbReference>
<dbReference type="PANTHER" id="PTHR12526">
    <property type="entry name" value="GLYCOSYLTRANSFERASE"/>
    <property type="match status" value="1"/>
</dbReference>
<evidence type="ECO:0000256" key="2">
    <source>
        <dbReference type="ARBA" id="ARBA00022679"/>
    </source>
</evidence>
<dbReference type="AlphaFoldDB" id="A0A0A1DFM8"/>
<dbReference type="OrthoDB" id="3335961at2"/>
<feature type="domain" description="Glycosyltransferase subfamily 4-like N-terminal" evidence="3">
    <location>
        <begin position="146"/>
        <end position="279"/>
    </location>
</feature>
<reference evidence="4 5" key="1">
    <citation type="journal article" date="2015" name="Genome Announc.">
        <title>Complete Genome Sequence of Steroid-Transforming Nocardioides simplex VKM Ac-2033D.</title>
        <authorList>
            <person name="Shtratnikova V.Y."/>
            <person name="Schelkunov M.I."/>
            <person name="Pekov Y.A."/>
            <person name="Fokina V.V."/>
            <person name="Logacheva M.D."/>
            <person name="Sokolov S.L."/>
            <person name="Bragin E.Y."/>
            <person name="Ashapkin V.V."/>
            <person name="Donova M.V."/>
        </authorList>
    </citation>
    <scope>NUCLEOTIDE SEQUENCE [LARGE SCALE GENOMIC DNA]</scope>
    <source>
        <strain evidence="4 5">VKM Ac-2033D</strain>
    </source>
</reference>
<keyword evidence="5" id="KW-1185">Reference proteome</keyword>
<dbReference type="PANTHER" id="PTHR12526:SF600">
    <property type="entry name" value="GLYCOSYL TRANSFERASE GROUP 1"/>
    <property type="match status" value="1"/>
</dbReference>
<accession>A0A0A1DFM8</accession>